<comment type="function">
    <text evidence="8">Cytochromes P450 are a group of heme-thiolate monooxygenases. They oxidize a variety of structurally unrelated compounds, including steroids, fatty acids, and xenobiotics.</text>
</comment>
<dbReference type="GO" id="GO:0016020">
    <property type="term" value="C:membrane"/>
    <property type="evidence" value="ECO:0007669"/>
    <property type="project" value="InterPro"/>
</dbReference>
<dbReference type="SUPFAM" id="SSF48264">
    <property type="entry name" value="Cytochrome P450"/>
    <property type="match status" value="1"/>
</dbReference>
<evidence type="ECO:0008006" key="14">
    <source>
        <dbReference type="Google" id="ProtNLM"/>
    </source>
</evidence>
<dbReference type="GO" id="GO:0005506">
    <property type="term" value="F:iron ion binding"/>
    <property type="evidence" value="ECO:0007669"/>
    <property type="project" value="InterPro"/>
</dbReference>
<dbReference type="PROSITE" id="PS00086">
    <property type="entry name" value="CYTOCHROME_P450"/>
    <property type="match status" value="1"/>
</dbReference>
<keyword evidence="5 9" id="KW-0479">Metal-binding</keyword>
<keyword evidence="7 9" id="KW-0408">Iron</keyword>
<dbReference type="GO" id="GO:0008107">
    <property type="term" value="F:galactoside 2-alpha-L-fucosyltransferase activity"/>
    <property type="evidence" value="ECO:0007669"/>
    <property type="project" value="InterPro"/>
</dbReference>
<evidence type="ECO:0000256" key="4">
    <source>
        <dbReference type="ARBA" id="ARBA00022679"/>
    </source>
</evidence>
<feature type="binding site" description="axial binding residue" evidence="9">
    <location>
        <position position="352"/>
    </location>
    <ligand>
        <name>heme</name>
        <dbReference type="ChEBI" id="CHEBI:30413"/>
    </ligand>
    <ligandPart>
        <name>Fe</name>
        <dbReference type="ChEBI" id="CHEBI:18248"/>
    </ligandPart>
</feature>
<comment type="similarity">
    <text evidence="1 10">Belongs to the cytochrome P450 family.</text>
</comment>
<dbReference type="Proteomes" id="UP000682733">
    <property type="component" value="Unassembled WGS sequence"/>
</dbReference>
<keyword evidence="3" id="KW-0328">Glycosyltransferase</keyword>
<dbReference type="GO" id="GO:0005975">
    <property type="term" value="P:carbohydrate metabolic process"/>
    <property type="evidence" value="ECO:0007669"/>
    <property type="project" value="InterPro"/>
</dbReference>
<keyword evidence="10" id="KW-0503">Monooxygenase</keyword>
<gene>
    <name evidence="11" type="ORF">OVA965_LOCUS31985</name>
    <name evidence="12" type="ORF">TMI583_LOCUS32833</name>
</gene>
<dbReference type="InterPro" id="IPR002401">
    <property type="entry name" value="Cyt_P450_E_grp-I"/>
</dbReference>
<dbReference type="PANTHER" id="PTHR24302">
    <property type="entry name" value="CYTOCHROME P450 FAMILY 3"/>
    <property type="match status" value="1"/>
</dbReference>
<dbReference type="Proteomes" id="UP000677228">
    <property type="component" value="Unassembled WGS sequence"/>
</dbReference>
<name>A0A8S2F4F0_9BILA</name>
<sequence length="406" mass="47116">MYDILKVNFTSDTNATFNGLKQSLYDSSYTWIGIHIRRGDFLSFFKIESSVEYLTSAMEYYRLKYVGCVFVMVSDDKDWCVRHFGDRTDVIVTPRTYFHGHDIAVLALCEHSIVTAGTYGWWAGFLAGGDVIHDVTYPVSWQQGCSRLNYFPPWFLFPSNITRNHTTTTTTAMPISSTNKQLEEQADNGINQSIPKQLAYGEVQHNVFFFMVAGYETTAVTLAYCTYVLANYPKVQEKLQEEIDHHYHKENDNYSDYYIISNMEYMELFIKEVLRMFPVAISQTTNRQCVRETTVCGYKIAKGIIVQADVYSIHYDQELWGPENVNDFCPERHLIKRHPLAWLAFGAGPRICVGMRFALIEIKLLLMNLLKEYTIIKCEKLEKNFNVIETITIAPEEVWIKLEKRY</sequence>
<dbReference type="EMBL" id="CAJOBA010046229">
    <property type="protein sequence ID" value="CAF4186777.1"/>
    <property type="molecule type" value="Genomic_DNA"/>
</dbReference>
<reference evidence="11" key="1">
    <citation type="submission" date="2021-02" db="EMBL/GenBank/DDBJ databases">
        <authorList>
            <person name="Nowell W R."/>
        </authorList>
    </citation>
    <scope>NUCLEOTIDE SEQUENCE</scope>
</reference>
<evidence type="ECO:0000256" key="10">
    <source>
        <dbReference type="RuleBase" id="RU000461"/>
    </source>
</evidence>
<dbReference type="PRINTS" id="PR00463">
    <property type="entry name" value="EP450I"/>
</dbReference>
<evidence type="ECO:0000313" key="11">
    <source>
        <dbReference type="EMBL" id="CAF1378067.1"/>
    </source>
</evidence>
<dbReference type="PANTHER" id="PTHR24302:SF15">
    <property type="entry name" value="FATTY-ACID PEROXYGENASE"/>
    <property type="match status" value="1"/>
</dbReference>
<dbReference type="EMBL" id="CAJNOK010024547">
    <property type="protein sequence ID" value="CAF1378067.1"/>
    <property type="molecule type" value="Genomic_DNA"/>
</dbReference>
<dbReference type="PRINTS" id="PR00385">
    <property type="entry name" value="P450"/>
</dbReference>
<keyword evidence="4" id="KW-0808">Transferase</keyword>
<dbReference type="AlphaFoldDB" id="A0A8S2F4F0"/>
<evidence type="ECO:0000256" key="2">
    <source>
        <dbReference type="ARBA" id="ARBA00022617"/>
    </source>
</evidence>
<dbReference type="InterPro" id="IPR050705">
    <property type="entry name" value="Cytochrome_P450_3A"/>
</dbReference>
<dbReference type="Pfam" id="PF00067">
    <property type="entry name" value="p450"/>
    <property type="match status" value="1"/>
</dbReference>
<dbReference type="GO" id="GO:0020037">
    <property type="term" value="F:heme binding"/>
    <property type="evidence" value="ECO:0007669"/>
    <property type="project" value="InterPro"/>
</dbReference>
<evidence type="ECO:0000256" key="7">
    <source>
        <dbReference type="ARBA" id="ARBA00023004"/>
    </source>
</evidence>
<dbReference type="GO" id="GO:0016705">
    <property type="term" value="F:oxidoreductase activity, acting on paired donors, with incorporation or reduction of molecular oxygen"/>
    <property type="evidence" value="ECO:0007669"/>
    <property type="project" value="InterPro"/>
</dbReference>
<accession>A0A8S2F4F0</accession>
<dbReference type="InterPro" id="IPR001128">
    <property type="entry name" value="Cyt_P450"/>
</dbReference>
<evidence type="ECO:0000256" key="1">
    <source>
        <dbReference type="ARBA" id="ARBA00010617"/>
    </source>
</evidence>
<evidence type="ECO:0000256" key="5">
    <source>
        <dbReference type="ARBA" id="ARBA00022723"/>
    </source>
</evidence>
<evidence type="ECO:0000256" key="9">
    <source>
        <dbReference type="PIRSR" id="PIRSR602401-1"/>
    </source>
</evidence>
<dbReference type="InterPro" id="IPR002516">
    <property type="entry name" value="Glyco_trans_11"/>
</dbReference>
<dbReference type="Pfam" id="PF01531">
    <property type="entry name" value="Glyco_transf_11"/>
    <property type="match status" value="1"/>
</dbReference>
<keyword evidence="2 9" id="KW-0349">Heme</keyword>
<evidence type="ECO:0000256" key="6">
    <source>
        <dbReference type="ARBA" id="ARBA00023002"/>
    </source>
</evidence>
<dbReference type="InterPro" id="IPR017972">
    <property type="entry name" value="Cyt_P450_CS"/>
</dbReference>
<organism evidence="11 13">
    <name type="scientific">Didymodactylos carnosus</name>
    <dbReference type="NCBI Taxonomy" id="1234261"/>
    <lineage>
        <taxon>Eukaryota</taxon>
        <taxon>Metazoa</taxon>
        <taxon>Spiralia</taxon>
        <taxon>Gnathifera</taxon>
        <taxon>Rotifera</taxon>
        <taxon>Eurotatoria</taxon>
        <taxon>Bdelloidea</taxon>
        <taxon>Philodinida</taxon>
        <taxon>Philodinidae</taxon>
        <taxon>Didymodactylos</taxon>
    </lineage>
</organism>
<keyword evidence="6 10" id="KW-0560">Oxidoreductase</keyword>
<comment type="caution">
    <text evidence="11">The sequence shown here is derived from an EMBL/GenBank/DDBJ whole genome shotgun (WGS) entry which is preliminary data.</text>
</comment>
<evidence type="ECO:0000313" key="13">
    <source>
        <dbReference type="Proteomes" id="UP000677228"/>
    </source>
</evidence>
<evidence type="ECO:0000256" key="3">
    <source>
        <dbReference type="ARBA" id="ARBA00022676"/>
    </source>
</evidence>
<dbReference type="Gene3D" id="1.10.630.10">
    <property type="entry name" value="Cytochrome P450"/>
    <property type="match status" value="1"/>
</dbReference>
<protein>
    <recommendedName>
        <fullName evidence="14">L-Fucosyltransferase</fullName>
    </recommendedName>
</protein>
<evidence type="ECO:0000313" key="12">
    <source>
        <dbReference type="EMBL" id="CAF4186777.1"/>
    </source>
</evidence>
<dbReference type="GO" id="GO:0008395">
    <property type="term" value="F:steroid hydroxylase activity"/>
    <property type="evidence" value="ECO:0007669"/>
    <property type="project" value="TreeGrafter"/>
</dbReference>
<proteinExistence type="inferred from homology"/>
<comment type="cofactor">
    <cofactor evidence="9">
        <name>heme</name>
        <dbReference type="ChEBI" id="CHEBI:30413"/>
    </cofactor>
</comment>
<dbReference type="InterPro" id="IPR036396">
    <property type="entry name" value="Cyt_P450_sf"/>
</dbReference>
<evidence type="ECO:0000256" key="8">
    <source>
        <dbReference type="ARBA" id="ARBA00043906"/>
    </source>
</evidence>